<dbReference type="InterPro" id="IPR021307">
    <property type="entry name" value="DUF2884"/>
</dbReference>
<organism evidence="2 3">
    <name type="scientific">Stenotrophomonas capsici</name>
    <dbReference type="NCBI Taxonomy" id="3110230"/>
    <lineage>
        <taxon>Bacteria</taxon>
        <taxon>Pseudomonadati</taxon>
        <taxon>Pseudomonadota</taxon>
        <taxon>Gammaproteobacteria</taxon>
        <taxon>Lysobacterales</taxon>
        <taxon>Lysobacteraceae</taxon>
        <taxon>Stenotrophomonas</taxon>
    </lineage>
</organism>
<evidence type="ECO:0000313" key="3">
    <source>
        <dbReference type="Proteomes" id="UP001301653"/>
    </source>
</evidence>
<dbReference type="Pfam" id="PF11101">
    <property type="entry name" value="DUF2884"/>
    <property type="match status" value="1"/>
</dbReference>
<sequence length="265" mass="28986">MRTAALATLLLLLPVAGHAATVNAPSLSADQCGVETDYDVLVDGGGIWLRRDTQALREIVFHDGELSIDGRMQPVSAADAQRLRALENGVRQLMPAVTGIATESVGITFDALDAVYETLTGDANSRKVRKLRREAEDFVAHTIGRGRWEQDAFDEGFEQRVEAAAESLAGSMARSVLWTVFTGGSDRLDKRADKLDAEMEQRLEARTQVLERHAQSLCNQVLALDRLQSALEFRYNGQPLQMMRVTGDATAAVHEREAGNSIPLP</sequence>
<proteinExistence type="predicted"/>
<name>A0ABU5V1Q8_9GAMM</name>
<keyword evidence="1" id="KW-0732">Signal</keyword>
<dbReference type="Proteomes" id="UP001301653">
    <property type="component" value="Unassembled WGS sequence"/>
</dbReference>
<keyword evidence="3" id="KW-1185">Reference proteome</keyword>
<gene>
    <name evidence="2" type="ORF">VA603_00570</name>
</gene>
<feature type="signal peptide" evidence="1">
    <location>
        <begin position="1"/>
        <end position="19"/>
    </location>
</feature>
<comment type="caution">
    <text evidence="2">The sequence shown here is derived from an EMBL/GenBank/DDBJ whole genome shotgun (WGS) entry which is preliminary data.</text>
</comment>
<evidence type="ECO:0000256" key="1">
    <source>
        <dbReference type="SAM" id="SignalP"/>
    </source>
</evidence>
<protein>
    <submittedName>
        <fullName evidence="2">DUF2884 family protein</fullName>
    </submittedName>
</protein>
<feature type="chain" id="PRO_5046944928" evidence="1">
    <location>
        <begin position="20"/>
        <end position="265"/>
    </location>
</feature>
<reference evidence="2 3" key="1">
    <citation type="submission" date="2023-12" db="EMBL/GenBank/DDBJ databases">
        <title>Stenotrophomonas guangdongensis sp. nov., isolated from wilted pepper plants (Capsicum annuum).</title>
        <authorList>
            <person name="Qiu M."/>
            <person name="Li Y."/>
            <person name="Liu Q."/>
            <person name="Zhang X."/>
            <person name="Huang Y."/>
            <person name="Guo R."/>
            <person name="Hu M."/>
            <person name="Zhou J."/>
            <person name="Zhou X."/>
        </authorList>
    </citation>
    <scope>NUCLEOTIDE SEQUENCE [LARGE SCALE GENOMIC DNA]</scope>
    <source>
        <strain evidence="2 3">MH1</strain>
    </source>
</reference>
<dbReference type="RefSeq" id="WP_323437623.1">
    <property type="nucleotide sequence ID" value="NZ_JAYFUH010000034.1"/>
</dbReference>
<accession>A0ABU5V1Q8</accession>
<dbReference type="EMBL" id="JAYFUH010000034">
    <property type="protein sequence ID" value="MEA5666030.1"/>
    <property type="molecule type" value="Genomic_DNA"/>
</dbReference>
<evidence type="ECO:0000313" key="2">
    <source>
        <dbReference type="EMBL" id="MEA5666030.1"/>
    </source>
</evidence>